<dbReference type="Proteomes" id="UP001497680">
    <property type="component" value="Unassembled WGS sequence"/>
</dbReference>
<organism evidence="1 2">
    <name type="scientific">Hypoxylon rubiginosum</name>
    <dbReference type="NCBI Taxonomy" id="110542"/>
    <lineage>
        <taxon>Eukaryota</taxon>
        <taxon>Fungi</taxon>
        <taxon>Dikarya</taxon>
        <taxon>Ascomycota</taxon>
        <taxon>Pezizomycotina</taxon>
        <taxon>Sordariomycetes</taxon>
        <taxon>Xylariomycetidae</taxon>
        <taxon>Xylariales</taxon>
        <taxon>Hypoxylaceae</taxon>
        <taxon>Hypoxylon</taxon>
    </lineage>
</organism>
<keyword evidence="2" id="KW-1185">Reference proteome</keyword>
<accession>A0ACC0D7H3</accession>
<evidence type="ECO:0000313" key="2">
    <source>
        <dbReference type="Proteomes" id="UP001497680"/>
    </source>
</evidence>
<comment type="caution">
    <text evidence="1">The sequence shown here is derived from an EMBL/GenBank/DDBJ whole genome shotgun (WGS) entry which is preliminary data.</text>
</comment>
<proteinExistence type="predicted"/>
<protein>
    <submittedName>
        <fullName evidence="1">Uncharacterized protein</fullName>
    </submittedName>
</protein>
<gene>
    <name evidence="1" type="ORF">F4821DRAFT_257960</name>
</gene>
<reference evidence="1 2" key="1">
    <citation type="journal article" date="2022" name="New Phytol.">
        <title>Ecological generalism drives hyperdiversity of secondary metabolite gene clusters in xylarialean endophytes.</title>
        <authorList>
            <person name="Franco M.E.E."/>
            <person name="Wisecaver J.H."/>
            <person name="Arnold A.E."/>
            <person name="Ju Y.M."/>
            <person name="Slot J.C."/>
            <person name="Ahrendt S."/>
            <person name="Moore L.P."/>
            <person name="Eastman K.E."/>
            <person name="Scott K."/>
            <person name="Konkel Z."/>
            <person name="Mondo S.J."/>
            <person name="Kuo A."/>
            <person name="Hayes R.D."/>
            <person name="Haridas S."/>
            <person name="Andreopoulos B."/>
            <person name="Riley R."/>
            <person name="LaButti K."/>
            <person name="Pangilinan J."/>
            <person name="Lipzen A."/>
            <person name="Amirebrahimi M."/>
            <person name="Yan J."/>
            <person name="Adam C."/>
            <person name="Keymanesh K."/>
            <person name="Ng V."/>
            <person name="Louie K."/>
            <person name="Northen T."/>
            <person name="Drula E."/>
            <person name="Henrissat B."/>
            <person name="Hsieh H.M."/>
            <person name="Youens-Clark K."/>
            <person name="Lutzoni F."/>
            <person name="Miadlikowska J."/>
            <person name="Eastwood D.C."/>
            <person name="Hamelin R.C."/>
            <person name="Grigoriev I.V."/>
            <person name="U'Ren J.M."/>
        </authorList>
    </citation>
    <scope>NUCLEOTIDE SEQUENCE [LARGE SCALE GENOMIC DNA]</scope>
    <source>
        <strain evidence="1 2">ER1909</strain>
    </source>
</reference>
<name>A0ACC0D7H3_9PEZI</name>
<sequence>MSEPRYRYSGRRSPTFNPARASMPVGVGYNPHYSGDVHAVQTARYDTAAPRRGTDHKTPANPTTTITTYNVTKDPAPRTSNTARRRSSTVDSSAVKPIIVTTNHASQPHRSSTTHASTSSSNRNVSPSRDPYRSSDETYYAQPASSLPSRGQNRHSHGYSQSATLSNDEFYRLRERVGDDRLRPPTHTTTDYYRYSLPHAGYAVPPHELSTAVIDYENEGYEYTKPSDLARYDLDHDRQPRSRRRESIDQERDRNYYQRPTVNVESNDPGRYDGRNRRPPPTSSALDRYNRTATGGIYDRPTVTMPALPAVPPPPPIDPLRRIEGPRDTPARDTSIRETPARDTSIERRSARPRPVSLYQETPARTTHHDDVYRSKDDERVHRRRDRDDDYRDDDVASRGFGIRTNSLNVEQSDRPARSVDRRDYDDRRARREVTEREPRRRSDESIDYTRAQESRKPADDTISRVDSSRDSKDGISRKNSLGGRARDKVAAGLGIAAAAMGLAPAVASKETSKDDDRKGSPRRRDTEEDREAGSSRPPPPADRYKPREKEYVSERKPSVRDEDVIVEQRREPRRERAESSSATRDRELERERVRERAHERERERERDEREAEKAREQREREKERERERDRERDRERELELREREKERERERSRREPEPKVNGSAVVDARDNSPNSDATAAPSRRRPHLSSAFDPTDTKDLMSLKAELAAKGDQEKPRDKPSRDHTPEKQTVASASPERQPAESREESRGREIVPAQKEEKQVRVVSPPRDKNDEKPIKGILKQPRVKFPEDENPIREGVAPHKDDKTKKGVPAGARWTKINRKLINPAALEIGKERFEVRDDFVIVLRVLSKEEIQAYATATAQIREKKRKEYEQEAKGERNPDQDRDRSDEEKKTRRHRRDRDDDYEYRRDRDQNDDRDKDRERHRRHRRDEDSDDEGRKRDRRAIEFDDGSTSRHEPRSHRSHRDRDYDSTVNSDEKR</sequence>
<dbReference type="EMBL" id="MU394301">
    <property type="protein sequence ID" value="KAI6088461.1"/>
    <property type="molecule type" value="Genomic_DNA"/>
</dbReference>
<evidence type="ECO:0000313" key="1">
    <source>
        <dbReference type="EMBL" id="KAI6088461.1"/>
    </source>
</evidence>